<dbReference type="InterPro" id="IPR059052">
    <property type="entry name" value="HH_YbhG-like"/>
</dbReference>
<feature type="coiled-coil region" evidence="3">
    <location>
        <begin position="97"/>
        <end position="245"/>
    </location>
</feature>
<proteinExistence type="predicted"/>
<dbReference type="RefSeq" id="WP_073599845.1">
    <property type="nucleotide sequence ID" value="NZ_MRCB01000013.1"/>
</dbReference>
<dbReference type="STRING" id="1921803.NIES593_12190"/>
<dbReference type="PRINTS" id="PR01490">
    <property type="entry name" value="RTXTOXIND"/>
</dbReference>
<dbReference type="AlphaFoldDB" id="A0A1U7HG47"/>
<dbReference type="Pfam" id="PF25881">
    <property type="entry name" value="HH_YBHG"/>
    <property type="match status" value="1"/>
</dbReference>
<organism evidence="6 7">
    <name type="scientific">Hydrococcus rivularis NIES-593</name>
    <dbReference type="NCBI Taxonomy" id="1921803"/>
    <lineage>
        <taxon>Bacteria</taxon>
        <taxon>Bacillati</taxon>
        <taxon>Cyanobacteriota</taxon>
        <taxon>Cyanophyceae</taxon>
        <taxon>Pleurocapsales</taxon>
        <taxon>Hydrococcaceae</taxon>
        <taxon>Hydrococcus</taxon>
    </lineage>
</organism>
<dbReference type="PANTHER" id="PTHR32347">
    <property type="entry name" value="EFFLUX SYSTEM COMPONENT YKNX-RELATED"/>
    <property type="match status" value="1"/>
</dbReference>
<evidence type="ECO:0000256" key="2">
    <source>
        <dbReference type="ARBA" id="ARBA00023054"/>
    </source>
</evidence>
<evidence type="ECO:0000256" key="1">
    <source>
        <dbReference type="ARBA" id="ARBA00004196"/>
    </source>
</evidence>
<name>A0A1U7HG47_9CYAN</name>
<dbReference type="PANTHER" id="PTHR32347:SF27">
    <property type="entry name" value="RND EFFLUX PUMP MEMBRANE FUSION PROTEIN BARREL-SANDWICH DOMAIN-CONTAINING PROTEIN"/>
    <property type="match status" value="1"/>
</dbReference>
<keyword evidence="2 3" id="KW-0175">Coiled coil</keyword>
<dbReference type="Gene3D" id="2.40.50.100">
    <property type="match status" value="1"/>
</dbReference>
<protein>
    <submittedName>
        <fullName evidence="6">HlyD family secretion protein</fullName>
    </submittedName>
</protein>
<dbReference type="Gene3D" id="2.40.30.170">
    <property type="match status" value="1"/>
</dbReference>
<reference evidence="6 7" key="1">
    <citation type="submission" date="2016-11" db="EMBL/GenBank/DDBJ databases">
        <title>Draft Genome Sequences of Nine Cyanobacterial Strains from Diverse Habitats.</title>
        <authorList>
            <person name="Zhu T."/>
            <person name="Hou S."/>
            <person name="Lu X."/>
            <person name="Hess W.R."/>
        </authorList>
    </citation>
    <scope>NUCLEOTIDE SEQUENCE [LARGE SCALE GENOMIC DNA]</scope>
    <source>
        <strain evidence="6 7">NIES-593</strain>
    </source>
</reference>
<dbReference type="InterPro" id="IPR050465">
    <property type="entry name" value="UPF0194_transport"/>
</dbReference>
<feature type="transmembrane region" description="Helical" evidence="4">
    <location>
        <begin position="12"/>
        <end position="33"/>
    </location>
</feature>
<dbReference type="OrthoDB" id="264111at2"/>
<dbReference type="InterPro" id="IPR014315">
    <property type="entry name" value="ABC_heterocyst_DevB"/>
</dbReference>
<dbReference type="Proteomes" id="UP000186868">
    <property type="component" value="Unassembled WGS sequence"/>
</dbReference>
<sequence length="427" mass="46870">MGLQGLPKKSTRWIIGSVAMGIAFTGAIALYSISHLQSAKETTSESARVPQLKKVTALGRLEPEAEVVPVAAPIALDGDRVAQLFVKEGDRVKAGQVIAILDSRDRLQDEVAQARERVKMAQAKLAQVKAGAKTGEIQAQQAAIARLEAEQSTEIEAQKATIARIEAERHTEIEAQKAAIEQIKVQLANAEVEYKRYQTLFKEGATAASLLDNKRLAFQTAQQQLNEAQANLKRIQTSRGQELNEARATLRRIQTSRSQQLKQAKATLDQIAEVRSVDVRSAQAEVDNAIAALKQTQTNLNQVYIRAPMAGRILKIHTRPGAKISDSGIVEIAQTDQMLVVAEVYQTDIGKVRLGQQAVITSNTFPGELRGTVSEIGWQVSRQNVFSNQPGENLDRRVVEVKIRLDPEDSKRVERLTNLQVQTAIAL</sequence>
<evidence type="ECO:0000313" key="6">
    <source>
        <dbReference type="EMBL" id="OKH22550.1"/>
    </source>
</evidence>
<keyword evidence="4" id="KW-1133">Transmembrane helix</keyword>
<dbReference type="NCBIfam" id="TIGR02971">
    <property type="entry name" value="heterocyst_DevB"/>
    <property type="match status" value="1"/>
</dbReference>
<keyword evidence="7" id="KW-1185">Reference proteome</keyword>
<keyword evidence="4" id="KW-0472">Membrane</keyword>
<dbReference type="Gene3D" id="1.10.287.470">
    <property type="entry name" value="Helix hairpin bin"/>
    <property type="match status" value="1"/>
</dbReference>
<keyword evidence="4" id="KW-0812">Transmembrane</keyword>
<feature type="domain" description="YbhG-like alpha-helical hairpin" evidence="5">
    <location>
        <begin position="165"/>
        <end position="255"/>
    </location>
</feature>
<dbReference type="GO" id="GO:0030313">
    <property type="term" value="C:cell envelope"/>
    <property type="evidence" value="ECO:0007669"/>
    <property type="project" value="UniProtKB-SubCell"/>
</dbReference>
<evidence type="ECO:0000256" key="3">
    <source>
        <dbReference type="SAM" id="Coils"/>
    </source>
</evidence>
<comment type="caution">
    <text evidence="6">The sequence shown here is derived from an EMBL/GenBank/DDBJ whole genome shotgun (WGS) entry which is preliminary data.</text>
</comment>
<evidence type="ECO:0000259" key="5">
    <source>
        <dbReference type="Pfam" id="PF25881"/>
    </source>
</evidence>
<accession>A0A1U7HG47</accession>
<evidence type="ECO:0000313" key="7">
    <source>
        <dbReference type="Proteomes" id="UP000186868"/>
    </source>
</evidence>
<dbReference type="SUPFAM" id="SSF111369">
    <property type="entry name" value="HlyD-like secretion proteins"/>
    <property type="match status" value="2"/>
</dbReference>
<comment type="subcellular location">
    <subcellularLocation>
        <location evidence="1">Cell envelope</location>
    </subcellularLocation>
</comment>
<dbReference type="EMBL" id="MRCB01000013">
    <property type="protein sequence ID" value="OKH22550.1"/>
    <property type="molecule type" value="Genomic_DNA"/>
</dbReference>
<gene>
    <name evidence="6" type="ORF">NIES593_12190</name>
</gene>
<evidence type="ECO:0000256" key="4">
    <source>
        <dbReference type="SAM" id="Phobius"/>
    </source>
</evidence>